<dbReference type="Proteomes" id="UP000887116">
    <property type="component" value="Unassembled WGS sequence"/>
</dbReference>
<dbReference type="AlphaFoldDB" id="A0A8X6LF38"/>
<gene>
    <name evidence="1" type="ORF">TNCT_509591</name>
</gene>
<sequence length="83" mass="9457">MFHGPSPLDDHSRRSFVAGQWRCYTAAILTIRKELFLALILEADVLRWKIGRPTFLDSIPVDACLALRCVGEWDFSPCLLSYS</sequence>
<organism evidence="1 2">
    <name type="scientific">Trichonephila clavata</name>
    <name type="common">Joro spider</name>
    <name type="synonym">Nephila clavata</name>
    <dbReference type="NCBI Taxonomy" id="2740835"/>
    <lineage>
        <taxon>Eukaryota</taxon>
        <taxon>Metazoa</taxon>
        <taxon>Ecdysozoa</taxon>
        <taxon>Arthropoda</taxon>
        <taxon>Chelicerata</taxon>
        <taxon>Arachnida</taxon>
        <taxon>Araneae</taxon>
        <taxon>Araneomorphae</taxon>
        <taxon>Entelegynae</taxon>
        <taxon>Araneoidea</taxon>
        <taxon>Nephilidae</taxon>
        <taxon>Trichonephila</taxon>
    </lineage>
</organism>
<protein>
    <submittedName>
        <fullName evidence="1">Uncharacterized protein</fullName>
    </submittedName>
</protein>
<evidence type="ECO:0000313" key="2">
    <source>
        <dbReference type="Proteomes" id="UP000887116"/>
    </source>
</evidence>
<dbReference type="EMBL" id="BMAO01035808">
    <property type="protein sequence ID" value="GFR06147.1"/>
    <property type="molecule type" value="Genomic_DNA"/>
</dbReference>
<dbReference type="OrthoDB" id="10471418at2759"/>
<accession>A0A8X6LF38</accession>
<comment type="caution">
    <text evidence="1">The sequence shown here is derived from an EMBL/GenBank/DDBJ whole genome shotgun (WGS) entry which is preliminary data.</text>
</comment>
<reference evidence="1" key="1">
    <citation type="submission" date="2020-07" db="EMBL/GenBank/DDBJ databases">
        <title>Multicomponent nature underlies the extraordinary mechanical properties of spider dragline silk.</title>
        <authorList>
            <person name="Kono N."/>
            <person name="Nakamura H."/>
            <person name="Mori M."/>
            <person name="Yoshida Y."/>
            <person name="Ohtoshi R."/>
            <person name="Malay A.D."/>
            <person name="Moran D.A.P."/>
            <person name="Tomita M."/>
            <person name="Numata K."/>
            <person name="Arakawa K."/>
        </authorList>
    </citation>
    <scope>NUCLEOTIDE SEQUENCE</scope>
</reference>
<evidence type="ECO:0000313" key="1">
    <source>
        <dbReference type="EMBL" id="GFR06147.1"/>
    </source>
</evidence>
<keyword evidence="2" id="KW-1185">Reference proteome</keyword>
<name>A0A8X6LF38_TRICU</name>
<proteinExistence type="predicted"/>